<organism evidence="2 3">
    <name type="scientific">Reticulomyxa filosa</name>
    <dbReference type="NCBI Taxonomy" id="46433"/>
    <lineage>
        <taxon>Eukaryota</taxon>
        <taxon>Sar</taxon>
        <taxon>Rhizaria</taxon>
        <taxon>Retaria</taxon>
        <taxon>Foraminifera</taxon>
        <taxon>Monothalamids</taxon>
        <taxon>Reticulomyxidae</taxon>
        <taxon>Reticulomyxa</taxon>
    </lineage>
</organism>
<reference evidence="2 3" key="1">
    <citation type="journal article" date="2013" name="Curr. Biol.">
        <title>The Genome of the Foraminiferan Reticulomyxa filosa.</title>
        <authorList>
            <person name="Glockner G."/>
            <person name="Hulsmann N."/>
            <person name="Schleicher M."/>
            <person name="Noegel A.A."/>
            <person name="Eichinger L."/>
            <person name="Gallinger C."/>
            <person name="Pawlowski J."/>
            <person name="Sierra R."/>
            <person name="Euteneuer U."/>
            <person name="Pillet L."/>
            <person name="Moustafa A."/>
            <person name="Platzer M."/>
            <person name="Groth M."/>
            <person name="Szafranski K."/>
            <person name="Schliwa M."/>
        </authorList>
    </citation>
    <scope>NUCLEOTIDE SEQUENCE [LARGE SCALE GENOMIC DNA]</scope>
</reference>
<keyword evidence="3" id="KW-1185">Reference proteome</keyword>
<comment type="caution">
    <text evidence="2">The sequence shown here is derived from an EMBL/GenBank/DDBJ whole genome shotgun (WGS) entry which is preliminary data.</text>
</comment>
<dbReference type="SUPFAM" id="SSF48452">
    <property type="entry name" value="TPR-like"/>
    <property type="match status" value="1"/>
</dbReference>
<sequence length="405" mass="46346">MTGHTLLRAKMAWAIGHSLLYHERDFKTSECLLFESLFILSNLDEYHPNQMQVVTELGTLILIDYADVLLENKKYYISIVALEQAITCLQEQRMTNRAMAIERKLCVVCTDKDDWERAIKYHNSSISHLKKSGIINLNEFVYLTQQIRASICEDMTSSEQRWSCSKGCGTFDNDDEEEKEKKEGGMTGIGQSWTHTHDNGDQDKEMKLDQLLSQVSGDEKVAIGNLCLMLANLYIEGNRIVEAKSILQCLLVGVFESRSYLIQVQAQLGRALFKNGEYKDANLLFRQMETSQSTIGNKDSLLSSQQFRELRIINSIHCHDFKSALRLIADELKVISRESFAETVKLYFLKGKALQAQCWHGLSHLYPMIKKEKKPAEKDGNNKNNNKIIIKIKIIIIIIIIIIIK</sequence>
<accession>X6NCB8</accession>
<proteinExistence type="predicted"/>
<evidence type="ECO:0000313" key="2">
    <source>
        <dbReference type="EMBL" id="ETO23548.1"/>
    </source>
</evidence>
<dbReference type="AlphaFoldDB" id="X6NCB8"/>
<name>X6NCB8_RETFI</name>
<evidence type="ECO:0000256" key="1">
    <source>
        <dbReference type="SAM" id="MobiDB-lite"/>
    </source>
</evidence>
<feature type="region of interest" description="Disordered" evidence="1">
    <location>
        <begin position="173"/>
        <end position="194"/>
    </location>
</feature>
<dbReference type="InterPro" id="IPR011990">
    <property type="entry name" value="TPR-like_helical_dom_sf"/>
</dbReference>
<dbReference type="EMBL" id="ASPP01009863">
    <property type="protein sequence ID" value="ETO23548.1"/>
    <property type="molecule type" value="Genomic_DNA"/>
</dbReference>
<dbReference type="OrthoDB" id="64012at2759"/>
<evidence type="ECO:0000313" key="3">
    <source>
        <dbReference type="Proteomes" id="UP000023152"/>
    </source>
</evidence>
<protein>
    <submittedName>
        <fullName evidence="2">Uncharacterized protein</fullName>
    </submittedName>
</protein>
<dbReference type="Proteomes" id="UP000023152">
    <property type="component" value="Unassembled WGS sequence"/>
</dbReference>
<dbReference type="Gene3D" id="1.25.40.10">
    <property type="entry name" value="Tetratricopeptide repeat domain"/>
    <property type="match status" value="1"/>
</dbReference>
<gene>
    <name evidence="2" type="ORF">RFI_13630</name>
</gene>